<feature type="transmembrane region" description="Helical" evidence="1">
    <location>
        <begin position="154"/>
        <end position="187"/>
    </location>
</feature>
<sequence>MNGALMSDWLKLRKTWIPLLTILGPLGVVGLNAMRYVLSHGAIVIPGDDTHNWALLIQNTDHLLMPTLILGVTLFVSMLSGLEHRGHTWKQLLALPVSRAQIYLSKFIWIAGLLAVSSTLCAALTLCIGFAFGFSTHVAWLPVLRECYYPYLAAYGMIAIQLLISMVFANQAFAVTLGVLGMIMSGLTDAITPDSLTHAWHFALFVPWVYPSLSAVTHGAVQYLDVRYVVCGLVVGSAMVGLGSVLFATKEVR</sequence>
<feature type="transmembrane region" description="Helical" evidence="1">
    <location>
        <begin position="199"/>
        <end position="220"/>
    </location>
</feature>
<dbReference type="RefSeq" id="WP_275472763.1">
    <property type="nucleotide sequence ID" value="NZ_CP162940.1"/>
</dbReference>
<evidence type="ECO:0000313" key="2">
    <source>
        <dbReference type="EMBL" id="MFB5189089.1"/>
    </source>
</evidence>
<feature type="transmembrane region" description="Helical" evidence="1">
    <location>
        <begin position="63"/>
        <end position="82"/>
    </location>
</feature>
<dbReference type="EMBL" id="JBDXSU010000002">
    <property type="protein sequence ID" value="MFB5189089.1"/>
    <property type="molecule type" value="Genomic_DNA"/>
</dbReference>
<name>A0ABV5AA53_9BACL</name>
<keyword evidence="1" id="KW-0812">Transmembrane</keyword>
<keyword evidence="1" id="KW-0472">Membrane</keyword>
<feature type="transmembrane region" description="Helical" evidence="1">
    <location>
        <begin position="107"/>
        <end position="134"/>
    </location>
</feature>
<feature type="transmembrane region" description="Helical" evidence="1">
    <location>
        <begin position="226"/>
        <end position="248"/>
    </location>
</feature>
<dbReference type="Pfam" id="PF12730">
    <property type="entry name" value="ABC2_membrane_4"/>
    <property type="match status" value="1"/>
</dbReference>
<evidence type="ECO:0000256" key="1">
    <source>
        <dbReference type="SAM" id="Phobius"/>
    </source>
</evidence>
<accession>A0ABV5AA53</accession>
<gene>
    <name evidence="2" type="ORF">KKP3000_002087</name>
</gene>
<dbReference type="Proteomes" id="UP001579974">
    <property type="component" value="Unassembled WGS sequence"/>
</dbReference>
<keyword evidence="1" id="KW-1133">Transmembrane helix</keyword>
<protein>
    <submittedName>
        <fullName evidence="2">ABC transporter permease</fullName>
    </submittedName>
</protein>
<dbReference type="CDD" id="cd21809">
    <property type="entry name" value="ABC-2_lan_permease-like"/>
    <property type="match status" value="1"/>
</dbReference>
<organism evidence="2 3">
    <name type="scientific">Alicyclobacillus fastidiosus</name>
    <dbReference type="NCBI Taxonomy" id="392011"/>
    <lineage>
        <taxon>Bacteria</taxon>
        <taxon>Bacillati</taxon>
        <taxon>Bacillota</taxon>
        <taxon>Bacilli</taxon>
        <taxon>Bacillales</taxon>
        <taxon>Alicyclobacillaceae</taxon>
        <taxon>Alicyclobacillus</taxon>
    </lineage>
</organism>
<proteinExistence type="predicted"/>
<reference evidence="2 3" key="1">
    <citation type="journal article" date="2024" name="Int. J. Mol. Sci.">
        <title>Exploration of Alicyclobacillus spp. Genome in Search of Antibiotic Resistance.</title>
        <authorList>
            <person name="Bucka-Kolendo J."/>
            <person name="Kiousi D.E."/>
            <person name="Dekowska A."/>
            <person name="Mikolajczuk-Szczyrba A."/>
            <person name="Karadedos D.M."/>
            <person name="Michael P."/>
            <person name="Galanis A."/>
            <person name="Sokolowska B."/>
        </authorList>
    </citation>
    <scope>NUCLEOTIDE SEQUENCE [LARGE SCALE GENOMIC DNA]</scope>
    <source>
        <strain evidence="2 3">KKP 3000</strain>
    </source>
</reference>
<keyword evidence="3" id="KW-1185">Reference proteome</keyword>
<evidence type="ECO:0000313" key="3">
    <source>
        <dbReference type="Proteomes" id="UP001579974"/>
    </source>
</evidence>
<comment type="caution">
    <text evidence="2">The sequence shown here is derived from an EMBL/GenBank/DDBJ whole genome shotgun (WGS) entry which is preliminary data.</text>
</comment>